<sequence length="142" mass="16542">MEAAKKDQEKYIPDKIQKSATMSKFHQYFYGCEFTLTDNKPLQAILNPEKSLPMITALRLTCYALFLRQYNNYNIQHRPGNCHQNVDYFSRASIPTSKQEEIDETYLVVHESMINQATISQVMTIKIIAEETTKDKNLSQLR</sequence>
<dbReference type="PANTHER" id="PTHR37984:SF5">
    <property type="entry name" value="PROTEIN NYNRIN-LIKE"/>
    <property type="match status" value="1"/>
</dbReference>
<dbReference type="AlphaFoldDB" id="A0A8K0GIU5"/>
<organism evidence="1 2">
    <name type="scientific">Ignelater luminosus</name>
    <name type="common">Cucubano</name>
    <name type="synonym">Pyrophorus luminosus</name>
    <dbReference type="NCBI Taxonomy" id="2038154"/>
    <lineage>
        <taxon>Eukaryota</taxon>
        <taxon>Metazoa</taxon>
        <taxon>Ecdysozoa</taxon>
        <taxon>Arthropoda</taxon>
        <taxon>Hexapoda</taxon>
        <taxon>Insecta</taxon>
        <taxon>Pterygota</taxon>
        <taxon>Neoptera</taxon>
        <taxon>Endopterygota</taxon>
        <taxon>Coleoptera</taxon>
        <taxon>Polyphaga</taxon>
        <taxon>Elateriformia</taxon>
        <taxon>Elateroidea</taxon>
        <taxon>Elateridae</taxon>
        <taxon>Agrypninae</taxon>
        <taxon>Pyrophorini</taxon>
        <taxon>Ignelater</taxon>
    </lineage>
</organism>
<accession>A0A8K0GIU5</accession>
<comment type="caution">
    <text evidence="1">The sequence shown here is derived from an EMBL/GenBank/DDBJ whole genome shotgun (WGS) entry which is preliminary data.</text>
</comment>
<reference evidence="1" key="1">
    <citation type="submission" date="2019-08" db="EMBL/GenBank/DDBJ databases">
        <title>The genome of the North American firefly Photinus pyralis.</title>
        <authorList>
            <consortium name="Photinus pyralis genome working group"/>
            <person name="Fallon T.R."/>
            <person name="Sander Lower S.E."/>
            <person name="Weng J.-K."/>
        </authorList>
    </citation>
    <scope>NUCLEOTIDE SEQUENCE</scope>
    <source>
        <strain evidence="1">TRF0915ILg1</strain>
        <tissue evidence="1">Whole body</tissue>
    </source>
</reference>
<evidence type="ECO:0000313" key="2">
    <source>
        <dbReference type="Proteomes" id="UP000801492"/>
    </source>
</evidence>
<keyword evidence="2" id="KW-1185">Reference proteome</keyword>
<dbReference type="EMBL" id="VTPC01000006">
    <property type="protein sequence ID" value="KAF2906165.1"/>
    <property type="molecule type" value="Genomic_DNA"/>
</dbReference>
<dbReference type="InterPro" id="IPR050951">
    <property type="entry name" value="Retrovirus_Pol_polyprotein"/>
</dbReference>
<protein>
    <submittedName>
        <fullName evidence="1">Uncharacterized protein</fullName>
    </submittedName>
</protein>
<dbReference type="PANTHER" id="PTHR37984">
    <property type="entry name" value="PROTEIN CBG26694"/>
    <property type="match status" value="1"/>
</dbReference>
<gene>
    <name evidence="1" type="ORF">ILUMI_00003</name>
</gene>
<name>A0A8K0GIU5_IGNLU</name>
<evidence type="ECO:0000313" key="1">
    <source>
        <dbReference type="EMBL" id="KAF2906165.1"/>
    </source>
</evidence>
<dbReference type="Proteomes" id="UP000801492">
    <property type="component" value="Unassembled WGS sequence"/>
</dbReference>
<proteinExistence type="predicted"/>
<dbReference type="OrthoDB" id="4369127at2759"/>